<evidence type="ECO:0000313" key="3">
    <source>
        <dbReference type="Proteomes" id="UP000001072"/>
    </source>
</evidence>
<evidence type="ECO:0000313" key="2">
    <source>
        <dbReference type="EMBL" id="EGG11027.1"/>
    </source>
</evidence>
<feature type="compositionally biased region" description="Polar residues" evidence="1">
    <location>
        <begin position="215"/>
        <end position="228"/>
    </location>
</feature>
<accession>F4R9R7</accession>
<feature type="compositionally biased region" description="Basic and acidic residues" evidence="1">
    <location>
        <begin position="241"/>
        <end position="278"/>
    </location>
</feature>
<dbReference type="AlphaFoldDB" id="F4R9R7"/>
<reference evidence="3" key="1">
    <citation type="journal article" date="2011" name="Proc. Natl. Acad. Sci. U.S.A.">
        <title>Obligate biotrophy features unraveled by the genomic analysis of rust fungi.</title>
        <authorList>
            <person name="Duplessis S."/>
            <person name="Cuomo C.A."/>
            <person name="Lin Y.-C."/>
            <person name="Aerts A."/>
            <person name="Tisserant E."/>
            <person name="Veneault-Fourrey C."/>
            <person name="Joly D.L."/>
            <person name="Hacquard S."/>
            <person name="Amselem J."/>
            <person name="Cantarel B.L."/>
            <person name="Chiu R."/>
            <person name="Coutinho P.M."/>
            <person name="Feau N."/>
            <person name="Field M."/>
            <person name="Frey P."/>
            <person name="Gelhaye E."/>
            <person name="Goldberg J."/>
            <person name="Grabherr M.G."/>
            <person name="Kodira C.D."/>
            <person name="Kohler A."/>
            <person name="Kuees U."/>
            <person name="Lindquist E.A."/>
            <person name="Lucas S.M."/>
            <person name="Mago R."/>
            <person name="Mauceli E."/>
            <person name="Morin E."/>
            <person name="Murat C."/>
            <person name="Pangilinan J.L."/>
            <person name="Park R."/>
            <person name="Pearson M."/>
            <person name="Quesneville H."/>
            <person name="Rouhier N."/>
            <person name="Sakthikumar S."/>
            <person name="Salamov A.A."/>
            <person name="Schmutz J."/>
            <person name="Selles B."/>
            <person name="Shapiro H."/>
            <person name="Tanguay P."/>
            <person name="Tuskan G.A."/>
            <person name="Henrissat B."/>
            <person name="Van de Peer Y."/>
            <person name="Rouze P."/>
            <person name="Ellis J.G."/>
            <person name="Dodds P.N."/>
            <person name="Schein J.E."/>
            <person name="Zhong S."/>
            <person name="Hamelin R.C."/>
            <person name="Grigoriev I.V."/>
            <person name="Szabo L.J."/>
            <person name="Martin F."/>
        </authorList>
    </citation>
    <scope>NUCLEOTIDE SEQUENCE [LARGE SCALE GENOMIC DNA]</scope>
    <source>
        <strain evidence="3">98AG31 / pathotype 3-4-7</strain>
    </source>
</reference>
<dbReference type="Proteomes" id="UP000001072">
    <property type="component" value="Unassembled WGS sequence"/>
</dbReference>
<feature type="region of interest" description="Disordered" evidence="1">
    <location>
        <begin position="75"/>
        <end position="288"/>
    </location>
</feature>
<dbReference type="InParanoid" id="F4R9R7"/>
<feature type="compositionally biased region" description="Basic and acidic residues" evidence="1">
    <location>
        <begin position="27"/>
        <end position="48"/>
    </location>
</feature>
<feature type="compositionally biased region" description="Basic residues" evidence="1">
    <location>
        <begin position="279"/>
        <end position="288"/>
    </location>
</feature>
<feature type="compositionally biased region" description="Basic residues" evidence="1">
    <location>
        <begin position="231"/>
        <end position="240"/>
    </location>
</feature>
<keyword evidence="3" id="KW-1185">Reference proteome</keyword>
<dbReference type="VEuPathDB" id="FungiDB:MELLADRAFT_102899"/>
<feature type="compositionally biased region" description="Polar residues" evidence="1">
    <location>
        <begin position="79"/>
        <end position="93"/>
    </location>
</feature>
<dbReference type="EMBL" id="GL883093">
    <property type="protein sequence ID" value="EGG11027.1"/>
    <property type="molecule type" value="Genomic_DNA"/>
</dbReference>
<evidence type="ECO:0000256" key="1">
    <source>
        <dbReference type="SAM" id="MobiDB-lite"/>
    </source>
</evidence>
<organism evidence="3">
    <name type="scientific">Melampsora larici-populina (strain 98AG31 / pathotype 3-4-7)</name>
    <name type="common">Poplar leaf rust fungus</name>
    <dbReference type="NCBI Taxonomy" id="747676"/>
    <lineage>
        <taxon>Eukaryota</taxon>
        <taxon>Fungi</taxon>
        <taxon>Dikarya</taxon>
        <taxon>Basidiomycota</taxon>
        <taxon>Pucciniomycotina</taxon>
        <taxon>Pucciniomycetes</taxon>
        <taxon>Pucciniales</taxon>
        <taxon>Melampsoraceae</taxon>
        <taxon>Melampsora</taxon>
    </lineage>
</organism>
<dbReference type="GeneID" id="18921804"/>
<sequence>MGFRVEKSNKSFLPQLRDHRRRLAARQHSERQEASRRRIQEQVEERNRRAASRTPNLALPLPTLANNQRLMNDIDGDEISSQNSTESIIPSESASRKKTLSSISFKKMTVQTPGGSGSSSNNAGANPSGTGQNGENSQSFRSDLIEKDSYPGGVGASARSQPPPSTINGLANPAPPTSSNNGVSGQLAPPASSATVPTSTPTPQVVEKAAAPIQVQPSTAEAEQTQVLSKKDKKLAKKAAKKEEKRVEKKAAKEAKKAKKLGKEEKKLTGKIVTEAEKGKKKNQSPRS</sequence>
<gene>
    <name evidence="2" type="ORF">MELLADRAFT_102899</name>
</gene>
<feature type="compositionally biased region" description="Low complexity" evidence="1">
    <location>
        <begin position="118"/>
        <end position="130"/>
    </location>
</feature>
<dbReference type="RefSeq" id="XP_007405629.1">
    <property type="nucleotide sequence ID" value="XM_007405567.1"/>
</dbReference>
<proteinExistence type="predicted"/>
<feature type="compositionally biased region" description="Low complexity" evidence="1">
    <location>
        <begin position="188"/>
        <end position="206"/>
    </location>
</feature>
<dbReference type="KEGG" id="mlr:MELLADRAFT_102899"/>
<name>F4R9R7_MELLP</name>
<feature type="region of interest" description="Disordered" evidence="1">
    <location>
        <begin position="1"/>
        <end position="61"/>
    </location>
</feature>
<protein>
    <submittedName>
        <fullName evidence="2">Uncharacterized protein</fullName>
    </submittedName>
</protein>
<dbReference type="HOGENOM" id="CLU_1065883_0_0_1"/>